<evidence type="ECO:0000313" key="1">
    <source>
        <dbReference type="EMBL" id="QDZ39184.1"/>
    </source>
</evidence>
<organism evidence="1 2">
    <name type="scientific">Euhalothece natronophila Z-M001</name>
    <dbReference type="NCBI Taxonomy" id="522448"/>
    <lineage>
        <taxon>Bacteria</taxon>
        <taxon>Bacillati</taxon>
        <taxon>Cyanobacteriota</taxon>
        <taxon>Cyanophyceae</taxon>
        <taxon>Oscillatoriophycideae</taxon>
        <taxon>Chroococcales</taxon>
        <taxon>Halothecacae</taxon>
        <taxon>Halothece cluster</taxon>
        <taxon>Euhalothece</taxon>
    </lineage>
</organism>
<dbReference type="KEGG" id="enn:FRE64_04095"/>
<name>A0A5B8NJK9_9CHRO</name>
<dbReference type="RefSeq" id="WP_146294790.1">
    <property type="nucleotide sequence ID" value="NZ_CP042326.1"/>
</dbReference>
<gene>
    <name evidence="1" type="ORF">FRE64_04095</name>
</gene>
<dbReference type="Proteomes" id="UP000318453">
    <property type="component" value="Chromosome"/>
</dbReference>
<dbReference type="AlphaFoldDB" id="A0A5B8NJK9"/>
<reference evidence="1 2" key="1">
    <citation type="submission" date="2019-08" db="EMBL/GenBank/DDBJ databases">
        <title>Carotenoids and Carotenoid Binding Proteins in the Halophilic Cyanobacterium Euhalothece sp. ZM00.</title>
        <authorList>
            <person name="Cho S.M."/>
            <person name="Song J.Y."/>
            <person name="Park Y.-I."/>
        </authorList>
    </citation>
    <scope>NUCLEOTIDE SEQUENCE [LARGE SCALE GENOMIC DNA]</scope>
    <source>
        <strain evidence="1 2">Z-M001</strain>
    </source>
</reference>
<sequence length="115" mass="13342">MARYTCTFSVAIDLERLQSSLKEILESCHLEIIYDTGEYIMAREVPNRAPFPKLVTAEVLIDRTTATPEEVRMNLVMKNEELPLQKDNHCHQMFDLIQQALVEYSQWELLEKVAG</sequence>
<dbReference type="EMBL" id="CP042326">
    <property type="protein sequence ID" value="QDZ39184.1"/>
    <property type="molecule type" value="Genomic_DNA"/>
</dbReference>
<proteinExistence type="predicted"/>
<dbReference type="OrthoDB" id="531045at2"/>
<accession>A0A5B8NJK9</accession>
<evidence type="ECO:0000313" key="2">
    <source>
        <dbReference type="Proteomes" id="UP000318453"/>
    </source>
</evidence>
<keyword evidence="2" id="KW-1185">Reference proteome</keyword>
<protein>
    <submittedName>
        <fullName evidence="1">Uncharacterized protein</fullName>
    </submittedName>
</protein>